<accession>A0A1Y2M7G1</accession>
<dbReference type="InParanoid" id="A0A1Y2M7G1"/>
<dbReference type="AlphaFoldDB" id="A0A1Y2M7G1"/>
<name>A0A1Y2M7G1_EPING</name>
<evidence type="ECO:0000256" key="1">
    <source>
        <dbReference type="SAM" id="MobiDB-lite"/>
    </source>
</evidence>
<keyword evidence="3" id="KW-1185">Reference proteome</keyword>
<feature type="region of interest" description="Disordered" evidence="1">
    <location>
        <begin position="150"/>
        <end position="184"/>
    </location>
</feature>
<evidence type="ECO:0000313" key="3">
    <source>
        <dbReference type="Proteomes" id="UP000193240"/>
    </source>
</evidence>
<feature type="compositionally biased region" description="Basic and acidic residues" evidence="1">
    <location>
        <begin position="1"/>
        <end position="29"/>
    </location>
</feature>
<protein>
    <submittedName>
        <fullName evidence="2">Uncharacterized protein</fullName>
    </submittedName>
</protein>
<feature type="region of interest" description="Disordered" evidence="1">
    <location>
        <begin position="1"/>
        <end position="34"/>
    </location>
</feature>
<gene>
    <name evidence="2" type="ORF">B5807_03737</name>
</gene>
<dbReference type="EMBL" id="KZ107840">
    <property type="protein sequence ID" value="OSS52045.1"/>
    <property type="molecule type" value="Genomic_DNA"/>
</dbReference>
<reference evidence="2 3" key="1">
    <citation type="journal article" date="2017" name="Genome Announc.">
        <title>Genome sequence of the saprophytic ascomycete Epicoccum nigrum ICMP 19927 strain isolated from New Zealand.</title>
        <authorList>
            <person name="Fokin M."/>
            <person name="Fleetwood D."/>
            <person name="Weir B.S."/>
            <person name="Villas-Boas S.G."/>
        </authorList>
    </citation>
    <scope>NUCLEOTIDE SEQUENCE [LARGE SCALE GENOMIC DNA]</scope>
    <source>
        <strain evidence="2 3">ICMP 19927</strain>
    </source>
</reference>
<evidence type="ECO:0000313" key="2">
    <source>
        <dbReference type="EMBL" id="OSS52045.1"/>
    </source>
</evidence>
<organism evidence="2 3">
    <name type="scientific">Epicoccum nigrum</name>
    <name type="common">Soil fungus</name>
    <name type="synonym">Epicoccum purpurascens</name>
    <dbReference type="NCBI Taxonomy" id="105696"/>
    <lineage>
        <taxon>Eukaryota</taxon>
        <taxon>Fungi</taxon>
        <taxon>Dikarya</taxon>
        <taxon>Ascomycota</taxon>
        <taxon>Pezizomycotina</taxon>
        <taxon>Dothideomycetes</taxon>
        <taxon>Pleosporomycetidae</taxon>
        <taxon>Pleosporales</taxon>
        <taxon>Pleosporineae</taxon>
        <taxon>Didymellaceae</taxon>
        <taxon>Epicoccum</taxon>
    </lineage>
</organism>
<dbReference type="Proteomes" id="UP000193240">
    <property type="component" value="Unassembled WGS sequence"/>
</dbReference>
<proteinExistence type="predicted"/>
<sequence>MAKDPFRAKTNRYQDKNKKASNERNDDQIAPRAASHSIDALQRWALATANIPQSGYRANEAEMVDRVRVRYEIQTPALSPNIDGDLHAELARSDQALYTSQSKKRDRYSSYNGFSDRVTTVSQEGFEENLHLAKWRRLQTLGVEDVGMSDRYSTSGEWDLASEKEVETSSKATKTRTFIDLTED</sequence>